<keyword evidence="4 7" id="KW-0456">Lyase</keyword>
<dbReference type="EMBL" id="FSQZ01000001">
    <property type="protein sequence ID" value="SIN65748.1"/>
    <property type="molecule type" value="Genomic_DNA"/>
</dbReference>
<dbReference type="Proteomes" id="UP000185093">
    <property type="component" value="Unassembled WGS sequence"/>
</dbReference>
<dbReference type="InterPro" id="IPR009049">
    <property type="entry name" value="Argininosuccinate_lyase"/>
</dbReference>
<keyword evidence="4" id="KW-0028">Amino-acid biosynthesis</keyword>
<dbReference type="InterPro" id="IPR022761">
    <property type="entry name" value="Fumarate_lyase_N"/>
</dbReference>
<dbReference type="PRINTS" id="PR00145">
    <property type="entry name" value="ARGSUCLYASE"/>
</dbReference>
<name>A0ABY1JCK5_9BACT</name>
<dbReference type="NCBIfam" id="TIGR00838">
    <property type="entry name" value="argH"/>
    <property type="match status" value="1"/>
</dbReference>
<dbReference type="HAMAP" id="MF_00006">
    <property type="entry name" value="Arg_succ_lyase"/>
    <property type="match status" value="1"/>
</dbReference>
<dbReference type="GO" id="GO:0016829">
    <property type="term" value="F:lyase activity"/>
    <property type="evidence" value="ECO:0007669"/>
    <property type="project" value="UniProtKB-KW"/>
</dbReference>
<dbReference type="EC" id="4.3.2.1" evidence="2 4"/>
<dbReference type="PANTHER" id="PTHR43814">
    <property type="entry name" value="ARGININOSUCCINATE LYASE"/>
    <property type="match status" value="1"/>
</dbReference>
<dbReference type="PROSITE" id="PS00163">
    <property type="entry name" value="FUMARATE_LYASES"/>
    <property type="match status" value="1"/>
</dbReference>
<evidence type="ECO:0000259" key="5">
    <source>
        <dbReference type="Pfam" id="PF00206"/>
    </source>
</evidence>
<feature type="domain" description="Argininosuccinate lyase C-terminal" evidence="6">
    <location>
        <begin position="361"/>
        <end position="429"/>
    </location>
</feature>
<accession>A0ABY1JCK5</accession>
<proteinExistence type="inferred from homology"/>
<evidence type="ECO:0000313" key="7">
    <source>
        <dbReference type="EMBL" id="SIN65748.1"/>
    </source>
</evidence>
<comment type="pathway">
    <text evidence="1 4">Amino-acid biosynthesis; L-arginine biosynthesis; L-arginine from L-ornithine and carbamoyl phosphate: step 3/3.</text>
</comment>
<dbReference type="Pfam" id="PF14698">
    <property type="entry name" value="ASL_C2"/>
    <property type="match status" value="1"/>
</dbReference>
<comment type="catalytic activity">
    <reaction evidence="4">
        <text>2-(N(omega)-L-arginino)succinate = fumarate + L-arginine</text>
        <dbReference type="Rhea" id="RHEA:24020"/>
        <dbReference type="ChEBI" id="CHEBI:29806"/>
        <dbReference type="ChEBI" id="CHEBI:32682"/>
        <dbReference type="ChEBI" id="CHEBI:57472"/>
        <dbReference type="EC" id="4.3.2.1"/>
    </reaction>
</comment>
<keyword evidence="4" id="KW-0963">Cytoplasm</keyword>
<protein>
    <recommendedName>
        <fullName evidence="2 4">Argininosuccinate lyase</fullName>
        <shortName evidence="4">ASAL</shortName>
        <ecNumber evidence="2 4">4.3.2.1</ecNumber>
    </recommendedName>
    <alternativeName>
        <fullName evidence="4">Arginosuccinase</fullName>
    </alternativeName>
</protein>
<sequence length="473" mass="53063">MWKGRFSEDTAEVVLKFTQSLDMDWQLAEADIRGSKAHVRTLASAGLISAEEEAALIRGLDQVLEEVKSGKLKPQIELEDVHMNVEARLTELLGDVGKKLHTGRSRNDQIATTLRLFLRDQLIQIGSKLKAFLEALLDRAESHIDFVVPGYTHLRRAQPISMGHYWMSHFWAFNRDFLRLKAAFEALSECPLGSAALAGSTLPLDRKLSAKLLRFCKPTENSIDSVASRDYLADFHHFASLFAVHCSRLAEDLIIYNSDEFGILDLPDAFCTGSSIMPQKKNPDVLELVRGKTGQILAGYVDLAVTLKGIPLAYDRDLQEDKRGLMRTLQTLHGMLDVLTPLILRVEVNAKGASKAFDDGFIFATDVAEYLVLKGIPFRRAHELVGKAVKWCLSKNKGFSDLSLAEWYNLIPQIDEEMITNLNPRSSVERRNTYGGTSFAEVRRQINEGKKLVEDAEKFLSTWVGDVDYSCDL</sequence>
<organism evidence="7 8">
    <name type="scientific">Acetomicrobium flavidum</name>
    <dbReference type="NCBI Taxonomy" id="49896"/>
    <lineage>
        <taxon>Bacteria</taxon>
        <taxon>Thermotogati</taxon>
        <taxon>Synergistota</taxon>
        <taxon>Synergistia</taxon>
        <taxon>Synergistales</taxon>
        <taxon>Acetomicrobiaceae</taxon>
        <taxon>Acetomicrobium</taxon>
    </lineage>
</organism>
<dbReference type="RefSeq" id="WP_074199348.1">
    <property type="nucleotide sequence ID" value="NZ_FSQZ01000001.1"/>
</dbReference>
<dbReference type="Gene3D" id="1.20.200.10">
    <property type="entry name" value="Fumarase/aspartase (Central domain)"/>
    <property type="match status" value="1"/>
</dbReference>
<dbReference type="PRINTS" id="PR00149">
    <property type="entry name" value="FUMRATELYASE"/>
</dbReference>
<evidence type="ECO:0000256" key="4">
    <source>
        <dbReference type="HAMAP-Rule" id="MF_00006"/>
    </source>
</evidence>
<dbReference type="InterPro" id="IPR000362">
    <property type="entry name" value="Fumarate_lyase_fam"/>
</dbReference>
<dbReference type="Gene3D" id="1.10.275.10">
    <property type="entry name" value="Fumarase/aspartase (N-terminal domain)"/>
    <property type="match status" value="1"/>
</dbReference>
<comment type="similarity">
    <text evidence="4">Belongs to the lyase 1 family. Argininosuccinate lyase subfamily.</text>
</comment>
<comment type="caution">
    <text evidence="7">The sequence shown here is derived from an EMBL/GenBank/DDBJ whole genome shotgun (WGS) entry which is preliminary data.</text>
</comment>
<dbReference type="InterPro" id="IPR024083">
    <property type="entry name" value="Fumarase/histidase_N"/>
</dbReference>
<evidence type="ECO:0000256" key="2">
    <source>
        <dbReference type="ARBA" id="ARBA00012338"/>
    </source>
</evidence>
<reference evidence="7 8" key="1">
    <citation type="submission" date="2016-11" db="EMBL/GenBank/DDBJ databases">
        <authorList>
            <person name="Varghese N."/>
            <person name="Submissions S."/>
        </authorList>
    </citation>
    <scope>NUCLEOTIDE SEQUENCE [LARGE SCALE GENOMIC DNA]</scope>
    <source>
        <strain evidence="7 8">DSM 20664</strain>
    </source>
</reference>
<evidence type="ECO:0000313" key="8">
    <source>
        <dbReference type="Proteomes" id="UP000185093"/>
    </source>
</evidence>
<comment type="subcellular location">
    <subcellularLocation>
        <location evidence="4">Cytoplasm</location>
    </subcellularLocation>
</comment>
<dbReference type="InterPro" id="IPR029419">
    <property type="entry name" value="Arg_succ_lyase_C"/>
</dbReference>
<keyword evidence="3 4" id="KW-0055">Arginine biosynthesis</keyword>
<dbReference type="PANTHER" id="PTHR43814:SF1">
    <property type="entry name" value="ARGININOSUCCINATE LYASE"/>
    <property type="match status" value="1"/>
</dbReference>
<feature type="domain" description="Fumarate lyase N-terminal" evidence="5">
    <location>
        <begin position="4"/>
        <end position="297"/>
    </location>
</feature>
<gene>
    <name evidence="4" type="primary">argH</name>
    <name evidence="7" type="ORF">SAMN05444368_0809</name>
</gene>
<dbReference type="Pfam" id="PF00206">
    <property type="entry name" value="Lyase_1"/>
    <property type="match status" value="1"/>
</dbReference>
<dbReference type="SUPFAM" id="SSF48557">
    <property type="entry name" value="L-aspartase-like"/>
    <property type="match status" value="1"/>
</dbReference>
<evidence type="ECO:0000256" key="1">
    <source>
        <dbReference type="ARBA" id="ARBA00004941"/>
    </source>
</evidence>
<keyword evidence="8" id="KW-1185">Reference proteome</keyword>
<dbReference type="CDD" id="cd01359">
    <property type="entry name" value="Argininosuccinate_lyase"/>
    <property type="match status" value="1"/>
</dbReference>
<dbReference type="Gene3D" id="1.10.40.30">
    <property type="entry name" value="Fumarase/aspartase (C-terminal domain)"/>
    <property type="match status" value="1"/>
</dbReference>
<dbReference type="InterPro" id="IPR020557">
    <property type="entry name" value="Fumarate_lyase_CS"/>
</dbReference>
<evidence type="ECO:0000256" key="3">
    <source>
        <dbReference type="ARBA" id="ARBA00022571"/>
    </source>
</evidence>
<evidence type="ECO:0000259" key="6">
    <source>
        <dbReference type="Pfam" id="PF14698"/>
    </source>
</evidence>
<dbReference type="InterPro" id="IPR008948">
    <property type="entry name" value="L-Aspartase-like"/>
</dbReference>